<dbReference type="PANTHER" id="PTHR15422">
    <property type="entry name" value="OS05G0565100 PROTEIN"/>
    <property type="match status" value="1"/>
</dbReference>
<sequence length="217" mass="24679">MFYSWFRTHAILQSLVTGPIIFVGWYYGWATSEEIGRGHFVDPHQRLGLTLLTLYIFQVLLGMFIHWVKIPKSGGPFGPGTRRLQNYFHVFLGLVIFVLAAAQVYYGLFIEWEYAFDDAATGETKEFAFQVLKKGPDGSGENEGTGTGNDGNEGESEFEDVPLAAKRAWLGIIVAFWALYLIGMVLLPRQFRKEKEYRERLKEAGHLETTKESIQGR</sequence>
<evidence type="ECO:0000256" key="8">
    <source>
        <dbReference type="ARBA" id="ARBA00022989"/>
    </source>
</evidence>
<feature type="transmembrane region" description="Helical" evidence="12">
    <location>
        <begin position="49"/>
        <end position="68"/>
    </location>
</feature>
<protein>
    <recommendedName>
        <fullName evidence="13">Cytochrome b561 domain-containing protein</fullName>
    </recommendedName>
</protein>
<keyword evidence="8 12" id="KW-1133">Transmembrane helix</keyword>
<evidence type="ECO:0000256" key="12">
    <source>
        <dbReference type="SAM" id="Phobius"/>
    </source>
</evidence>
<dbReference type="CDD" id="cd08760">
    <property type="entry name" value="Cyt_b561_FRRS1_like"/>
    <property type="match status" value="1"/>
</dbReference>
<evidence type="ECO:0000256" key="10">
    <source>
        <dbReference type="ARBA" id="ARBA00023136"/>
    </source>
</evidence>
<evidence type="ECO:0000256" key="9">
    <source>
        <dbReference type="ARBA" id="ARBA00023004"/>
    </source>
</evidence>
<dbReference type="SMART" id="SM00665">
    <property type="entry name" value="B561"/>
    <property type="match status" value="1"/>
</dbReference>
<organism evidence="14 15">
    <name type="scientific">Marasmius oreades</name>
    <name type="common">fairy-ring Marasmius</name>
    <dbReference type="NCBI Taxonomy" id="181124"/>
    <lineage>
        <taxon>Eukaryota</taxon>
        <taxon>Fungi</taxon>
        <taxon>Dikarya</taxon>
        <taxon>Basidiomycota</taxon>
        <taxon>Agaricomycotina</taxon>
        <taxon>Agaricomycetes</taxon>
        <taxon>Agaricomycetidae</taxon>
        <taxon>Agaricales</taxon>
        <taxon>Marasmiineae</taxon>
        <taxon>Marasmiaceae</taxon>
        <taxon>Marasmius</taxon>
    </lineage>
</organism>
<dbReference type="GO" id="GO:0046872">
    <property type="term" value="F:metal ion binding"/>
    <property type="evidence" value="ECO:0007669"/>
    <property type="project" value="UniProtKB-KW"/>
</dbReference>
<evidence type="ECO:0000256" key="5">
    <source>
        <dbReference type="ARBA" id="ARBA00022692"/>
    </source>
</evidence>
<dbReference type="InterPro" id="IPR006593">
    <property type="entry name" value="Cyt_b561/ferric_Rdtase_TM"/>
</dbReference>
<feature type="domain" description="Cytochrome b561" evidence="13">
    <location>
        <begin position="1"/>
        <end position="141"/>
    </location>
</feature>
<keyword evidence="15" id="KW-1185">Reference proteome</keyword>
<evidence type="ECO:0000313" key="15">
    <source>
        <dbReference type="Proteomes" id="UP001049176"/>
    </source>
</evidence>
<feature type="compositionally biased region" description="Gly residues" evidence="11">
    <location>
        <begin position="137"/>
        <end position="151"/>
    </location>
</feature>
<dbReference type="GO" id="GO:0016020">
    <property type="term" value="C:membrane"/>
    <property type="evidence" value="ECO:0007669"/>
    <property type="project" value="UniProtKB-SubCell"/>
</dbReference>
<dbReference type="Pfam" id="PF03188">
    <property type="entry name" value="Cytochrom_B561"/>
    <property type="match status" value="1"/>
</dbReference>
<dbReference type="RefSeq" id="XP_043007897.1">
    <property type="nucleotide sequence ID" value="XM_043155429.1"/>
</dbReference>
<gene>
    <name evidence="14" type="ORF">E1B28_010463</name>
</gene>
<feature type="transmembrane region" description="Helical" evidence="12">
    <location>
        <begin position="12"/>
        <end position="29"/>
    </location>
</feature>
<evidence type="ECO:0000256" key="7">
    <source>
        <dbReference type="ARBA" id="ARBA00022982"/>
    </source>
</evidence>
<feature type="transmembrane region" description="Helical" evidence="12">
    <location>
        <begin position="168"/>
        <end position="188"/>
    </location>
</feature>
<evidence type="ECO:0000256" key="4">
    <source>
        <dbReference type="ARBA" id="ARBA00022617"/>
    </source>
</evidence>
<dbReference type="GO" id="GO:0140575">
    <property type="term" value="F:transmembrane monodehydroascorbate reductase activity"/>
    <property type="evidence" value="ECO:0007669"/>
    <property type="project" value="InterPro"/>
</dbReference>
<dbReference type="PANTHER" id="PTHR15422:SF24">
    <property type="entry name" value="DOMON RELATED DOMAIN-CONTAINING PROTEIN"/>
    <property type="match status" value="1"/>
</dbReference>
<dbReference type="AlphaFoldDB" id="A0A9P7UR60"/>
<feature type="transmembrane region" description="Helical" evidence="12">
    <location>
        <begin position="88"/>
        <end position="108"/>
    </location>
</feature>
<dbReference type="EMBL" id="CM032186">
    <property type="protein sequence ID" value="KAG7091427.1"/>
    <property type="molecule type" value="Genomic_DNA"/>
</dbReference>
<dbReference type="PROSITE" id="PS50939">
    <property type="entry name" value="CYTOCHROME_B561"/>
    <property type="match status" value="1"/>
</dbReference>
<keyword evidence="7" id="KW-0249">Electron transport</keyword>
<evidence type="ECO:0000256" key="1">
    <source>
        <dbReference type="ARBA" id="ARBA00001970"/>
    </source>
</evidence>
<keyword evidence="4" id="KW-0349">Heme</keyword>
<dbReference type="OrthoDB" id="366214at2759"/>
<keyword evidence="9" id="KW-0408">Iron</keyword>
<dbReference type="GeneID" id="66079539"/>
<proteinExistence type="predicted"/>
<evidence type="ECO:0000256" key="6">
    <source>
        <dbReference type="ARBA" id="ARBA00022723"/>
    </source>
</evidence>
<comment type="caution">
    <text evidence="14">The sequence shown here is derived from an EMBL/GenBank/DDBJ whole genome shotgun (WGS) entry which is preliminary data.</text>
</comment>
<accession>A0A9P7UR60</accession>
<evidence type="ECO:0000259" key="13">
    <source>
        <dbReference type="PROSITE" id="PS50939"/>
    </source>
</evidence>
<evidence type="ECO:0000256" key="11">
    <source>
        <dbReference type="SAM" id="MobiDB-lite"/>
    </source>
</evidence>
<dbReference type="Proteomes" id="UP001049176">
    <property type="component" value="Chromosome 6"/>
</dbReference>
<keyword evidence="3" id="KW-0813">Transport</keyword>
<keyword evidence="5 12" id="KW-0812">Transmembrane</keyword>
<comment type="cofactor">
    <cofactor evidence="1">
        <name>heme b</name>
        <dbReference type="ChEBI" id="CHEBI:60344"/>
    </cofactor>
</comment>
<name>A0A9P7UR60_9AGAR</name>
<keyword evidence="10 12" id="KW-0472">Membrane</keyword>
<evidence type="ECO:0000256" key="2">
    <source>
        <dbReference type="ARBA" id="ARBA00004141"/>
    </source>
</evidence>
<evidence type="ECO:0000313" key="14">
    <source>
        <dbReference type="EMBL" id="KAG7091427.1"/>
    </source>
</evidence>
<evidence type="ECO:0000256" key="3">
    <source>
        <dbReference type="ARBA" id="ARBA00022448"/>
    </source>
</evidence>
<keyword evidence="6" id="KW-0479">Metal-binding</keyword>
<comment type="subcellular location">
    <subcellularLocation>
        <location evidence="2">Membrane</location>
        <topology evidence="2">Multi-pass membrane protein</topology>
    </subcellularLocation>
</comment>
<reference evidence="14" key="1">
    <citation type="journal article" date="2021" name="Genome Biol. Evol.">
        <title>The assembled and annotated genome of the fairy-ring fungus Marasmius oreades.</title>
        <authorList>
            <person name="Hiltunen M."/>
            <person name="Ament-Velasquez S.L."/>
            <person name="Johannesson H."/>
        </authorList>
    </citation>
    <scope>NUCLEOTIDE SEQUENCE</scope>
    <source>
        <strain evidence="14">03SP1</strain>
    </source>
</reference>
<dbReference type="KEGG" id="more:E1B28_010463"/>
<dbReference type="Gene3D" id="1.20.120.1770">
    <property type="match status" value="1"/>
</dbReference>
<feature type="region of interest" description="Disordered" evidence="11">
    <location>
        <begin position="133"/>
        <end position="157"/>
    </location>
</feature>
<dbReference type="GO" id="GO:0020037">
    <property type="term" value="F:heme binding"/>
    <property type="evidence" value="ECO:0007669"/>
    <property type="project" value="TreeGrafter"/>
</dbReference>
<dbReference type="InterPro" id="IPR045150">
    <property type="entry name" value="CYB561D1/2"/>
</dbReference>